<feature type="region of interest" description="Disordered" evidence="1">
    <location>
        <begin position="194"/>
        <end position="221"/>
    </location>
</feature>
<feature type="region of interest" description="Disordered" evidence="1">
    <location>
        <begin position="650"/>
        <end position="671"/>
    </location>
</feature>
<evidence type="ECO:0000313" key="4">
    <source>
        <dbReference type="EMBL" id="KAF2174764.1"/>
    </source>
</evidence>
<proteinExistence type="predicted"/>
<dbReference type="InterPro" id="IPR005090">
    <property type="entry name" value="RepC_N"/>
</dbReference>
<dbReference type="EMBL" id="ML994777">
    <property type="protein sequence ID" value="KAF2174764.1"/>
    <property type="molecule type" value="Genomic_DNA"/>
</dbReference>
<dbReference type="InterPro" id="IPR021760">
    <property type="entry name" value="RepC_C"/>
</dbReference>
<organism evidence="4 5">
    <name type="scientific">Zopfia rhizophila CBS 207.26</name>
    <dbReference type="NCBI Taxonomy" id="1314779"/>
    <lineage>
        <taxon>Eukaryota</taxon>
        <taxon>Fungi</taxon>
        <taxon>Dikarya</taxon>
        <taxon>Ascomycota</taxon>
        <taxon>Pezizomycotina</taxon>
        <taxon>Dothideomycetes</taxon>
        <taxon>Dothideomycetes incertae sedis</taxon>
        <taxon>Zopfiaceae</taxon>
        <taxon>Zopfia</taxon>
    </lineage>
</organism>
<evidence type="ECO:0000313" key="5">
    <source>
        <dbReference type="Proteomes" id="UP000800200"/>
    </source>
</evidence>
<dbReference type="Proteomes" id="UP000800200">
    <property type="component" value="Unassembled WGS sequence"/>
</dbReference>
<dbReference type="AlphaFoldDB" id="A0A6A6D5Q7"/>
<dbReference type="Pfam" id="PF11800">
    <property type="entry name" value="RP-C_C"/>
    <property type="match status" value="1"/>
</dbReference>
<accession>A0A6A6D5Q7</accession>
<dbReference type="NCBIfam" id="NF040974">
    <property type="entry name" value="RepABC_RepC"/>
    <property type="match status" value="1"/>
</dbReference>
<evidence type="ECO:0000259" key="2">
    <source>
        <dbReference type="Pfam" id="PF03428"/>
    </source>
</evidence>
<reference evidence="4" key="1">
    <citation type="journal article" date="2020" name="Stud. Mycol.">
        <title>101 Dothideomycetes genomes: a test case for predicting lifestyles and emergence of pathogens.</title>
        <authorList>
            <person name="Haridas S."/>
            <person name="Albert R."/>
            <person name="Binder M."/>
            <person name="Bloem J."/>
            <person name="Labutti K."/>
            <person name="Salamov A."/>
            <person name="Andreopoulos B."/>
            <person name="Baker S."/>
            <person name="Barry K."/>
            <person name="Bills G."/>
            <person name="Bluhm B."/>
            <person name="Cannon C."/>
            <person name="Castanera R."/>
            <person name="Culley D."/>
            <person name="Daum C."/>
            <person name="Ezra D."/>
            <person name="Gonzalez J."/>
            <person name="Henrissat B."/>
            <person name="Kuo A."/>
            <person name="Liang C."/>
            <person name="Lipzen A."/>
            <person name="Lutzoni F."/>
            <person name="Magnuson J."/>
            <person name="Mondo S."/>
            <person name="Nolan M."/>
            <person name="Ohm R."/>
            <person name="Pangilinan J."/>
            <person name="Park H.-J."/>
            <person name="Ramirez L."/>
            <person name="Alfaro M."/>
            <person name="Sun H."/>
            <person name="Tritt A."/>
            <person name="Yoshinaga Y."/>
            <person name="Zwiers L.-H."/>
            <person name="Turgeon B."/>
            <person name="Goodwin S."/>
            <person name="Spatafora J."/>
            <person name="Crous P."/>
            <person name="Grigoriev I."/>
        </authorList>
    </citation>
    <scope>NUCLEOTIDE SEQUENCE</scope>
    <source>
        <strain evidence="4">CBS 207.26</strain>
    </source>
</reference>
<protein>
    <submittedName>
        <fullName evidence="4">Uncharacterized protein</fullName>
    </submittedName>
</protein>
<feature type="domain" description="Plasmid replication protein C N-terminal" evidence="2">
    <location>
        <begin position="227"/>
        <end position="387"/>
    </location>
</feature>
<feature type="region of interest" description="Disordered" evidence="1">
    <location>
        <begin position="1"/>
        <end position="33"/>
    </location>
</feature>
<feature type="domain" description="Plasmid replication protein C C-terminal" evidence="3">
    <location>
        <begin position="528"/>
        <end position="627"/>
    </location>
</feature>
<dbReference type="Pfam" id="PF03428">
    <property type="entry name" value="RP-C"/>
    <property type="match status" value="1"/>
</dbReference>
<gene>
    <name evidence="4" type="ORF">K469DRAFT_685433</name>
</gene>
<name>A0A6A6D5Q7_9PEZI</name>
<evidence type="ECO:0000259" key="3">
    <source>
        <dbReference type="Pfam" id="PF11800"/>
    </source>
</evidence>
<dbReference type="InterPro" id="IPR047611">
    <property type="entry name" value="RepABC_RepC"/>
</dbReference>
<feature type="compositionally biased region" description="Pro residues" evidence="1">
    <location>
        <begin position="200"/>
        <end position="215"/>
    </location>
</feature>
<keyword evidence="5" id="KW-1185">Reference proteome</keyword>
<evidence type="ECO:0000256" key="1">
    <source>
        <dbReference type="SAM" id="MobiDB-lite"/>
    </source>
</evidence>
<sequence>MAILCSAPGIAVSTDAGPTPSPGASWGVDPGRLRPVRPATPGILRMAPTPTAETTSLAKMDVPLPAGCHEAMVALVERRNRDRKPGQRKLYLRDIQGEAIMALGRQEARGKRVTYLAVPTSQPRKPIWMEPPVREELERLATTVGITRAAVIVTAFSHYLDRRGHGSRRQPVADTHAAAFVDRCGCALARSEPMATTDHPLPPPRAAGRPAPPRPTGRRRVTPTQIRNTADLSGRFETVSHWRVLAVFKQAFPLLGLDERLRTLIDVLFRYTQAQDWDGTGLPIVWPSRWQLMRDLGLGLRSVQVHIALALEAGLIVSHEQGGGQHWGFRDAEGHITKASGFSLAPLAERLPQWERLLEVQRQEAAEAARLRRECGFLRRQLLELTAVGAAQAVAGTLWEELEAQAEALIAQVQGVDDPRPLAPLAGRLRLLLDQATQALRQAFPADCEDDSPYGAAALHPITPTNQVSIANAIAPEACGHAQEVEAGGTGSPRRLVAVRADRPAGGESGSGHAPAMPALRGFPVTPEVLMHLVPALRQRSRRVPTSWRDTWVLASDAGAEIGISQHARLHALNLLGPQGGAVALGTVLAKHEAGLVRNPGGYLRRMLERHQEGDLHLDRTLHGLADAASPEARLTASKRTPPVMRVAGMSEVPPSNPPDDSHALSPAQPEEVTEALAYALRYDERGRPRPHGGEMIAGLAARHLTQHLQRTGFVLMKRRPGRPHRAG</sequence>